<proteinExistence type="predicted"/>
<dbReference type="Proteomes" id="UP000594380">
    <property type="component" value="Unassembled WGS sequence"/>
</dbReference>
<dbReference type="Gene3D" id="1.25.40.10">
    <property type="entry name" value="Tetratricopeptide repeat domain"/>
    <property type="match status" value="3"/>
</dbReference>
<dbReference type="Pfam" id="PF13432">
    <property type="entry name" value="TPR_16"/>
    <property type="match status" value="3"/>
</dbReference>
<dbReference type="PROSITE" id="PS50005">
    <property type="entry name" value="TPR"/>
    <property type="match status" value="5"/>
</dbReference>
<name>A0A7Y6K7Y4_9BURK</name>
<evidence type="ECO:0000313" key="5">
    <source>
        <dbReference type="Proteomes" id="UP000594380"/>
    </source>
</evidence>
<dbReference type="InterPro" id="IPR011990">
    <property type="entry name" value="TPR-like_helical_dom_sf"/>
</dbReference>
<protein>
    <submittedName>
        <fullName evidence="4">Tetratricopeptide repeat protein</fullName>
    </submittedName>
</protein>
<evidence type="ECO:0000313" key="4">
    <source>
        <dbReference type="EMBL" id="NUY06071.1"/>
    </source>
</evidence>
<sequence length="566" mass="62121">MTKFEVAVAAHRAGRLVEAEAAYRQLLSINTAHADAMHLLGVIELQRGRPGEAEVLILAALTHRKDAVFMTDLGVALGCQGKLSAAEAAFRKALELNPDLAEAHNHLGILLVQTQRTVEAEIAFRRVVGLRPDSAEAWNNLGQVLCETVQLVEAEATLRHALLLKPDYAEGHNNFGILLSKTGRYAHAEAAFKKALALNVNYPAAHNNLGHLLSGIGRFAEAEPAFIRALELNSDYVDARFNLSLLLLATGRYAEAWPNYETRYSPNMSDRKMVVPGFSYPQWQGEPLGGKSLVLLPEQGFGDCIQFARYIPLLKGRGPSRISVVCDPVLGALLETVDGVDEVITDSGSVPEHDYWTFPLSLPMHFGTTVETMPGSLPYVHATPERLEYWRNELPAEGLRIGLVWKGRGTHGNDHSRSLRDISDLAPLWSVPGLTFVSLQHGLRDESRRASAEQPLVELGGKIKDFADTAAIVAQLDLTICVDTAIAHVAGALGKPCWVLLPAFGCDWRWLQDRTDSPWYPGAVSLFRQSRFGEWRETIEDVTTALRIWAATEVIVETGVRGVGRG</sequence>
<feature type="repeat" description="TPR" evidence="3">
    <location>
        <begin position="169"/>
        <end position="202"/>
    </location>
</feature>
<dbReference type="SUPFAM" id="SSF48452">
    <property type="entry name" value="TPR-like"/>
    <property type="match status" value="2"/>
</dbReference>
<reference evidence="4 5" key="1">
    <citation type="submission" date="2020-02" db="EMBL/GenBank/DDBJ databases">
        <title>Paraburkholderia simonii sp. nov. and Paraburkholderia youngii sp. nov. Brazilian and Mexican Mimosa-associated rhizobia.</title>
        <authorList>
            <person name="Mavima L."/>
            <person name="Beukes C.W."/>
            <person name="Chan W.Y."/>
            <person name="Palmer M."/>
            <person name="De Meyer S.E."/>
            <person name="James E.K."/>
            <person name="Venter S.N."/>
            <person name="Steenkamp E.T."/>
        </authorList>
    </citation>
    <scope>NUCLEOTIDE SEQUENCE [LARGE SCALE GENOMIC DNA]</scope>
    <source>
        <strain evidence="4 5">JPY169</strain>
    </source>
</reference>
<feature type="repeat" description="TPR" evidence="3">
    <location>
        <begin position="135"/>
        <end position="168"/>
    </location>
</feature>
<dbReference type="SMART" id="SM00028">
    <property type="entry name" value="TPR"/>
    <property type="match status" value="5"/>
</dbReference>
<dbReference type="PANTHER" id="PTHR44227">
    <property type="match status" value="1"/>
</dbReference>
<evidence type="ECO:0000256" key="3">
    <source>
        <dbReference type="PROSITE-ProRule" id="PRU00339"/>
    </source>
</evidence>
<organism evidence="4 5">
    <name type="scientific">Paraburkholderia youngii</name>
    <dbReference type="NCBI Taxonomy" id="2782701"/>
    <lineage>
        <taxon>Bacteria</taxon>
        <taxon>Pseudomonadati</taxon>
        <taxon>Pseudomonadota</taxon>
        <taxon>Betaproteobacteria</taxon>
        <taxon>Burkholderiales</taxon>
        <taxon>Burkholderiaceae</taxon>
        <taxon>Paraburkholderia</taxon>
    </lineage>
</organism>
<dbReference type="Gene3D" id="3.40.50.2000">
    <property type="entry name" value="Glycogen Phosphorylase B"/>
    <property type="match status" value="1"/>
</dbReference>
<dbReference type="RefSeq" id="WP_176112579.1">
    <property type="nucleotide sequence ID" value="NZ_JAALDK010000004.1"/>
</dbReference>
<keyword evidence="2 3" id="KW-0802">TPR repeat</keyword>
<keyword evidence="1" id="KW-0677">Repeat</keyword>
<dbReference type="Pfam" id="PF01075">
    <property type="entry name" value="Glyco_transf_9"/>
    <property type="match status" value="1"/>
</dbReference>
<dbReference type="InterPro" id="IPR019734">
    <property type="entry name" value="TPR_rpt"/>
</dbReference>
<feature type="repeat" description="TPR" evidence="3">
    <location>
        <begin position="101"/>
        <end position="134"/>
    </location>
</feature>
<dbReference type="GO" id="GO:0000030">
    <property type="term" value="F:mannosyltransferase activity"/>
    <property type="evidence" value="ECO:0007669"/>
    <property type="project" value="TreeGrafter"/>
</dbReference>
<feature type="repeat" description="TPR" evidence="3">
    <location>
        <begin position="203"/>
        <end position="236"/>
    </location>
</feature>
<dbReference type="InterPro" id="IPR052346">
    <property type="entry name" value="O-mannosyl-transferase_TMTC"/>
</dbReference>
<gene>
    <name evidence="4" type="ORF">G5S42_42740</name>
</gene>
<dbReference type="SUPFAM" id="SSF53756">
    <property type="entry name" value="UDP-Glycosyltransferase/glycogen phosphorylase"/>
    <property type="match status" value="1"/>
</dbReference>
<evidence type="ECO:0000256" key="1">
    <source>
        <dbReference type="ARBA" id="ARBA00022737"/>
    </source>
</evidence>
<dbReference type="GO" id="GO:0035269">
    <property type="term" value="P:protein O-linked glycosylation via mannose"/>
    <property type="evidence" value="ECO:0007669"/>
    <property type="project" value="TreeGrafter"/>
</dbReference>
<dbReference type="GeneID" id="301107011"/>
<dbReference type="PANTHER" id="PTHR44227:SF3">
    <property type="entry name" value="PROTEIN O-MANNOSYL-TRANSFERASE TMTC4"/>
    <property type="match status" value="1"/>
</dbReference>
<dbReference type="GO" id="GO:0030968">
    <property type="term" value="P:endoplasmic reticulum unfolded protein response"/>
    <property type="evidence" value="ECO:0007669"/>
    <property type="project" value="TreeGrafter"/>
</dbReference>
<feature type="repeat" description="TPR" evidence="3">
    <location>
        <begin position="67"/>
        <end position="100"/>
    </location>
</feature>
<comment type="caution">
    <text evidence="4">The sequence shown here is derived from an EMBL/GenBank/DDBJ whole genome shotgun (WGS) entry which is preliminary data.</text>
</comment>
<accession>A0A7Y6K7Y4</accession>
<dbReference type="AlphaFoldDB" id="A0A7Y6K7Y4"/>
<dbReference type="Pfam" id="PF13374">
    <property type="entry name" value="TPR_10"/>
    <property type="match status" value="1"/>
</dbReference>
<dbReference type="EMBL" id="JAALDK010000004">
    <property type="protein sequence ID" value="NUY06071.1"/>
    <property type="molecule type" value="Genomic_DNA"/>
</dbReference>
<dbReference type="InterPro" id="IPR002201">
    <property type="entry name" value="Glyco_trans_9"/>
</dbReference>
<evidence type="ECO:0000256" key="2">
    <source>
        <dbReference type="ARBA" id="ARBA00022803"/>
    </source>
</evidence>